<keyword evidence="2" id="KW-0456">Lyase</keyword>
<dbReference type="Gene3D" id="1.10.12.10">
    <property type="entry name" value="Lyase 2-enoyl-coa Hydratase, Chain A, domain 2"/>
    <property type="match status" value="1"/>
</dbReference>
<evidence type="ECO:0000256" key="2">
    <source>
        <dbReference type="ARBA" id="ARBA00023239"/>
    </source>
</evidence>
<dbReference type="Gene3D" id="3.90.226.10">
    <property type="entry name" value="2-enoyl-CoA Hydratase, Chain A, domain 1"/>
    <property type="match status" value="1"/>
</dbReference>
<dbReference type="PANTHER" id="PTHR11941">
    <property type="entry name" value="ENOYL-COA HYDRATASE-RELATED"/>
    <property type="match status" value="1"/>
</dbReference>
<dbReference type="STRING" id="1280947.HY30_16155"/>
<dbReference type="InterPro" id="IPR001753">
    <property type="entry name" value="Enoyl-CoA_hydra/iso"/>
</dbReference>
<name>A0A062UP90_9PROT</name>
<proteinExistence type="inferred from homology"/>
<protein>
    <recommendedName>
        <fullName evidence="6">Enoyl-CoA hydratase</fullName>
    </recommendedName>
</protein>
<organism evidence="4 5">
    <name type="scientific">Hyphomonas chukchiensis</name>
    <dbReference type="NCBI Taxonomy" id="1280947"/>
    <lineage>
        <taxon>Bacteria</taxon>
        <taxon>Pseudomonadati</taxon>
        <taxon>Pseudomonadota</taxon>
        <taxon>Alphaproteobacteria</taxon>
        <taxon>Hyphomonadales</taxon>
        <taxon>Hyphomonadaceae</taxon>
        <taxon>Hyphomonas</taxon>
    </lineage>
</organism>
<evidence type="ECO:0000256" key="1">
    <source>
        <dbReference type="ARBA" id="ARBA00005254"/>
    </source>
</evidence>
<dbReference type="AlphaFoldDB" id="A0A062UP90"/>
<dbReference type="GO" id="GO:0006635">
    <property type="term" value="P:fatty acid beta-oxidation"/>
    <property type="evidence" value="ECO:0007669"/>
    <property type="project" value="TreeGrafter"/>
</dbReference>
<dbReference type="InterPro" id="IPR014748">
    <property type="entry name" value="Enoyl-CoA_hydra_C"/>
</dbReference>
<dbReference type="CDD" id="cd06558">
    <property type="entry name" value="crotonase-like"/>
    <property type="match status" value="1"/>
</dbReference>
<dbReference type="PATRIC" id="fig|1280947.3.peg.1818"/>
<keyword evidence="5" id="KW-1185">Reference proteome</keyword>
<accession>A0A062UP90</accession>
<evidence type="ECO:0008006" key="6">
    <source>
        <dbReference type="Google" id="ProtNLM"/>
    </source>
</evidence>
<reference evidence="4 5" key="1">
    <citation type="journal article" date="2014" name="Antonie Van Leeuwenhoek">
        <title>Hyphomonas beringensis sp. nov. and Hyphomonas chukchiensis sp. nov., isolated from surface seawater of the Bering Sea and Chukchi Sea.</title>
        <authorList>
            <person name="Li C."/>
            <person name="Lai Q."/>
            <person name="Li G."/>
            <person name="Dong C."/>
            <person name="Wang J."/>
            <person name="Liao Y."/>
            <person name="Shao Z."/>
        </authorList>
    </citation>
    <scope>NUCLEOTIDE SEQUENCE [LARGE SCALE GENOMIC DNA]</scope>
    <source>
        <strain evidence="4 5">BH-BN04-4</strain>
    </source>
</reference>
<dbReference type="InterPro" id="IPR018376">
    <property type="entry name" value="Enoyl-CoA_hyd/isom_CS"/>
</dbReference>
<dbReference type="PROSITE" id="PS00166">
    <property type="entry name" value="ENOYL_COA_HYDRATASE"/>
    <property type="match status" value="1"/>
</dbReference>
<comment type="caution">
    <text evidence="4">The sequence shown here is derived from an EMBL/GenBank/DDBJ whole genome shotgun (WGS) entry which is preliminary data.</text>
</comment>
<dbReference type="SUPFAM" id="SSF52096">
    <property type="entry name" value="ClpP/crotonase"/>
    <property type="match status" value="1"/>
</dbReference>
<dbReference type="Proteomes" id="UP000027190">
    <property type="component" value="Unassembled WGS sequence"/>
</dbReference>
<gene>
    <name evidence="4" type="ORF">HY30_16155</name>
</gene>
<evidence type="ECO:0000256" key="3">
    <source>
        <dbReference type="RuleBase" id="RU003707"/>
    </source>
</evidence>
<evidence type="ECO:0000313" key="4">
    <source>
        <dbReference type="EMBL" id="KCZ58401.1"/>
    </source>
</evidence>
<dbReference type="Pfam" id="PF00378">
    <property type="entry name" value="ECH_1"/>
    <property type="match status" value="1"/>
</dbReference>
<dbReference type="InterPro" id="IPR029045">
    <property type="entry name" value="ClpP/crotonase-like_dom_sf"/>
</dbReference>
<sequence>MWDAFLADDGLWLAIVTGSGEKAFCAGHDLVDDFFDPMPASGWAGLSHRSDFTKPLIAAVNGLALGGGWEIALNADIVISDPRAKFGLPEPRVGFAALGGGARMLPKRMPYHLAMGLMMTGDTISASDGMKWGLVNAVSAEGGVMDTALEWASRVLDCAPLAVRATKQIARLSMESEISRDSIQSLEQQLADVLAGSEDTAEGLSAFSEKRLPAWTGR</sequence>
<dbReference type="GO" id="GO:0016829">
    <property type="term" value="F:lyase activity"/>
    <property type="evidence" value="ECO:0007669"/>
    <property type="project" value="UniProtKB-KW"/>
</dbReference>
<dbReference type="EMBL" id="AWFG01000021">
    <property type="protein sequence ID" value="KCZ58401.1"/>
    <property type="molecule type" value="Genomic_DNA"/>
</dbReference>
<dbReference type="eggNOG" id="COG1024">
    <property type="taxonomic scope" value="Bacteria"/>
</dbReference>
<comment type="similarity">
    <text evidence="1 3">Belongs to the enoyl-CoA hydratase/isomerase family.</text>
</comment>
<dbReference type="PANTHER" id="PTHR11941:SF158">
    <property type="entry name" value="ENOYL-COA HYDRATASE (AFU_ORTHOLOGUE AFUA_2G10650)"/>
    <property type="match status" value="1"/>
</dbReference>
<evidence type="ECO:0000313" key="5">
    <source>
        <dbReference type="Proteomes" id="UP000027190"/>
    </source>
</evidence>